<accession>A0AAN0Y8C5</accession>
<evidence type="ECO:0000259" key="3">
    <source>
        <dbReference type="PROSITE" id="PS51384"/>
    </source>
</evidence>
<dbReference type="Pfam" id="PF00175">
    <property type="entry name" value="NAD_binding_1"/>
    <property type="match status" value="1"/>
</dbReference>
<feature type="binding site" evidence="1">
    <location>
        <begin position="71"/>
        <end position="73"/>
    </location>
    <ligand>
        <name>FAD</name>
        <dbReference type="ChEBI" id="CHEBI:57692"/>
    </ligand>
</feature>
<protein>
    <submittedName>
        <fullName evidence="4">Oxidoreductase</fullName>
    </submittedName>
</protein>
<dbReference type="InterPro" id="IPR039261">
    <property type="entry name" value="FNR_nucleotide-bd"/>
</dbReference>
<keyword evidence="2" id="KW-0001">2Fe-2S</keyword>
<feature type="binding site" evidence="2">
    <location>
        <position position="248"/>
    </location>
    <ligand>
        <name>[2Fe-2S] cluster</name>
        <dbReference type="ChEBI" id="CHEBI:190135"/>
    </ligand>
</feature>
<dbReference type="Proteomes" id="UP000092741">
    <property type="component" value="Chromosome 2"/>
</dbReference>
<keyword evidence="2" id="KW-0479">Metal-binding</keyword>
<dbReference type="GO" id="GO:0006221">
    <property type="term" value="P:pyrimidine nucleotide biosynthetic process"/>
    <property type="evidence" value="ECO:0007669"/>
    <property type="project" value="InterPro"/>
</dbReference>
<reference evidence="4 5" key="1">
    <citation type="submission" date="2016-07" db="EMBL/GenBank/DDBJ databases">
        <title>Developing Vibrio natriegens as a novel, fast-growing host for biotechnology.</title>
        <authorList>
            <person name="Weinstock M.T."/>
            <person name="Hesek E.D."/>
            <person name="Wilson C.M."/>
            <person name="Gibson D.G."/>
        </authorList>
    </citation>
    <scope>NUCLEOTIDE SEQUENCE [LARGE SCALE GENOMIC DNA]</scope>
    <source>
        <strain evidence="4 5">ATCC 14048</strain>
    </source>
</reference>
<dbReference type="GO" id="GO:0050660">
    <property type="term" value="F:flavin adenine dinucleotide binding"/>
    <property type="evidence" value="ECO:0007669"/>
    <property type="project" value="InterPro"/>
</dbReference>
<dbReference type="PIRSF" id="PIRSF006816">
    <property type="entry name" value="Cyc3_hyd_g"/>
    <property type="match status" value="1"/>
</dbReference>
<dbReference type="Gene3D" id="2.40.30.10">
    <property type="entry name" value="Translation factors"/>
    <property type="match status" value="1"/>
</dbReference>
<dbReference type="KEGG" id="vna:PN96_21145"/>
<dbReference type="InterPro" id="IPR017927">
    <property type="entry name" value="FAD-bd_FR_type"/>
</dbReference>
<evidence type="ECO:0000313" key="5">
    <source>
        <dbReference type="Proteomes" id="UP000092741"/>
    </source>
</evidence>
<dbReference type="Gene3D" id="3.40.50.80">
    <property type="entry name" value="Nucleotide-binding domain of ferredoxin-NADP reductase (FNR) module"/>
    <property type="match status" value="1"/>
</dbReference>
<dbReference type="GO" id="GO:0016491">
    <property type="term" value="F:oxidoreductase activity"/>
    <property type="evidence" value="ECO:0007669"/>
    <property type="project" value="InterPro"/>
</dbReference>
<comment type="cofactor">
    <cofactor evidence="1">
        <name>FAD</name>
        <dbReference type="ChEBI" id="CHEBI:57692"/>
    </cofactor>
    <text evidence="1">Binds 1 FAD per subunit.</text>
</comment>
<dbReference type="SUPFAM" id="SSF63380">
    <property type="entry name" value="Riboflavin synthase domain-like"/>
    <property type="match status" value="1"/>
</dbReference>
<sequence length="273" mass="30737">MFNLTPDSIEIIDFYDDGEDTRHYHFRLLDLDRKWMKTQSGQFFMLCVPGSGEAPFTFTQLPDDKGNFRALVRKMGTVTTALFRKERGEILGARGPFGHGWQVSELVDKKVLVIGGGCGLAPLVSVVEQLIDQQSYTQLEVVYAARNKQTLLLKPERERWKHCIPMFNVVEDLTGLDEQDYYPGTAIGVLPKVLHSFGEQPDCVLVAGPEAMMSVVSEYLVSYGIDAKDIYLSVERRMHCAVGLCGHCYLKNHYVCTHGPTLRWAEVGELLTV</sequence>
<comment type="cofactor">
    <cofactor evidence="2">
        <name>[2Fe-2S] cluster</name>
        <dbReference type="ChEBI" id="CHEBI:190135"/>
    </cofactor>
    <text evidence="2">Binds 1 [2Fe-2S] cluster per subunit.</text>
</comment>
<dbReference type="EMBL" id="CP016346">
    <property type="protein sequence ID" value="ANQ15632.1"/>
    <property type="molecule type" value="Genomic_DNA"/>
</dbReference>
<feature type="binding site" evidence="2">
    <location>
        <position position="256"/>
    </location>
    <ligand>
        <name>[2Fe-2S] cluster</name>
        <dbReference type="ChEBI" id="CHEBI:190135"/>
    </ligand>
</feature>
<dbReference type="InterPro" id="IPR050353">
    <property type="entry name" value="PyrK_electron_transfer"/>
</dbReference>
<dbReference type="InterPro" id="IPR001433">
    <property type="entry name" value="OxRdtase_FAD/NAD-bd"/>
</dbReference>
<feature type="domain" description="FAD-binding FR-type" evidence="3">
    <location>
        <begin position="1"/>
        <end position="103"/>
    </location>
</feature>
<dbReference type="AlphaFoldDB" id="A0AAN0Y8C5"/>
<dbReference type="SUPFAM" id="SSF52343">
    <property type="entry name" value="Ferredoxin reductase-like, C-terminal NADP-linked domain"/>
    <property type="match status" value="1"/>
</dbReference>
<keyword evidence="1" id="KW-0274">FAD</keyword>
<dbReference type="PANTHER" id="PTHR43513:SF3">
    <property type="entry name" value="DIHYDROOROTATE DEHYDROGENASE B (NAD(+)), ELECTRON TRANSFER SUBUNIT-RELATED"/>
    <property type="match status" value="1"/>
</dbReference>
<dbReference type="PROSITE" id="PS51384">
    <property type="entry name" value="FAD_FR"/>
    <property type="match status" value="1"/>
</dbReference>
<dbReference type="Pfam" id="PF10418">
    <property type="entry name" value="DHODB_Fe-S_bind"/>
    <property type="match status" value="1"/>
</dbReference>
<keyword evidence="2" id="KW-0411">Iron-sulfur</keyword>
<keyword evidence="2" id="KW-0408">Iron</keyword>
<gene>
    <name evidence="4" type="ORF">BA890_16640</name>
</gene>
<dbReference type="InterPro" id="IPR008333">
    <property type="entry name" value="Cbr1-like_FAD-bd_dom"/>
</dbReference>
<dbReference type="InterPro" id="IPR017938">
    <property type="entry name" value="Riboflavin_synthase-like_b-brl"/>
</dbReference>
<dbReference type="GO" id="GO:0046872">
    <property type="term" value="F:metal ion binding"/>
    <property type="evidence" value="ECO:0007669"/>
    <property type="project" value="UniProtKB-KW"/>
</dbReference>
<dbReference type="InterPro" id="IPR012165">
    <property type="entry name" value="Cyt_c3_hydrogenase_gsu"/>
</dbReference>
<name>A0AAN0Y8C5_VIBNA</name>
<organism evidence="4 5">
    <name type="scientific">Vibrio natriegens NBRC 15636 = ATCC 14048 = DSM 759</name>
    <dbReference type="NCBI Taxonomy" id="1219067"/>
    <lineage>
        <taxon>Bacteria</taxon>
        <taxon>Pseudomonadati</taxon>
        <taxon>Pseudomonadota</taxon>
        <taxon>Gammaproteobacteria</taxon>
        <taxon>Vibrionales</taxon>
        <taxon>Vibrionaceae</taxon>
        <taxon>Vibrio</taxon>
    </lineage>
</organism>
<dbReference type="PANTHER" id="PTHR43513">
    <property type="entry name" value="DIHYDROOROTATE DEHYDROGENASE B (NAD(+)), ELECTRON TRANSFER SUBUNIT"/>
    <property type="match status" value="1"/>
</dbReference>
<feature type="binding site" evidence="2">
    <location>
        <position position="240"/>
    </location>
    <ligand>
        <name>[2Fe-2S] cluster</name>
        <dbReference type="ChEBI" id="CHEBI:190135"/>
    </ligand>
</feature>
<feature type="binding site" evidence="2">
    <location>
        <position position="245"/>
    </location>
    <ligand>
        <name>[2Fe-2S] cluster</name>
        <dbReference type="ChEBI" id="CHEBI:190135"/>
    </ligand>
</feature>
<keyword evidence="5" id="KW-1185">Reference proteome</keyword>
<evidence type="ECO:0000256" key="1">
    <source>
        <dbReference type="PIRSR" id="PIRSR006816-1"/>
    </source>
</evidence>
<evidence type="ECO:0000313" key="4">
    <source>
        <dbReference type="EMBL" id="ANQ15632.1"/>
    </source>
</evidence>
<dbReference type="GO" id="GO:0051537">
    <property type="term" value="F:2 iron, 2 sulfur cluster binding"/>
    <property type="evidence" value="ECO:0007669"/>
    <property type="project" value="UniProtKB-KW"/>
</dbReference>
<dbReference type="PRINTS" id="PR00406">
    <property type="entry name" value="CYTB5RDTASE"/>
</dbReference>
<keyword evidence="1" id="KW-0285">Flavoprotein</keyword>
<evidence type="ECO:0000256" key="2">
    <source>
        <dbReference type="PIRSR" id="PIRSR006816-2"/>
    </source>
</evidence>
<dbReference type="Pfam" id="PF00970">
    <property type="entry name" value="FAD_binding_6"/>
    <property type="match status" value="1"/>
</dbReference>
<proteinExistence type="predicted"/>
<dbReference type="InterPro" id="IPR019480">
    <property type="entry name" value="Dihydroorotate_DH_Fe-S-bd"/>
</dbReference>